<organism evidence="2 3">
    <name type="scientific">Immersiella caudata</name>
    <dbReference type="NCBI Taxonomy" id="314043"/>
    <lineage>
        <taxon>Eukaryota</taxon>
        <taxon>Fungi</taxon>
        <taxon>Dikarya</taxon>
        <taxon>Ascomycota</taxon>
        <taxon>Pezizomycotina</taxon>
        <taxon>Sordariomycetes</taxon>
        <taxon>Sordariomycetidae</taxon>
        <taxon>Sordariales</taxon>
        <taxon>Lasiosphaeriaceae</taxon>
        <taxon>Immersiella</taxon>
    </lineage>
</organism>
<keyword evidence="3" id="KW-1185">Reference proteome</keyword>
<comment type="caution">
    <text evidence="2">The sequence shown here is derived from an EMBL/GenBank/DDBJ whole genome shotgun (WGS) entry which is preliminary data.</text>
</comment>
<evidence type="ECO:0000313" key="3">
    <source>
        <dbReference type="Proteomes" id="UP001175000"/>
    </source>
</evidence>
<reference evidence="2" key="1">
    <citation type="submission" date="2023-06" db="EMBL/GenBank/DDBJ databases">
        <title>Genome-scale phylogeny and comparative genomics of the fungal order Sordariales.</title>
        <authorList>
            <consortium name="Lawrence Berkeley National Laboratory"/>
            <person name="Hensen N."/>
            <person name="Bonometti L."/>
            <person name="Westerberg I."/>
            <person name="Brannstrom I.O."/>
            <person name="Guillou S."/>
            <person name="Cros-Aarteil S."/>
            <person name="Calhoun S."/>
            <person name="Haridas S."/>
            <person name="Kuo A."/>
            <person name="Mondo S."/>
            <person name="Pangilinan J."/>
            <person name="Riley R."/>
            <person name="Labutti K."/>
            <person name="Andreopoulos B."/>
            <person name="Lipzen A."/>
            <person name="Chen C."/>
            <person name="Yanf M."/>
            <person name="Daum C."/>
            <person name="Ng V."/>
            <person name="Clum A."/>
            <person name="Steindorff A."/>
            <person name="Ohm R."/>
            <person name="Martin F."/>
            <person name="Silar P."/>
            <person name="Natvig D."/>
            <person name="Lalanne C."/>
            <person name="Gautier V."/>
            <person name="Ament-Velasquez S.L."/>
            <person name="Kruys A."/>
            <person name="Hutchinson M.I."/>
            <person name="Powell A.J."/>
            <person name="Barry K."/>
            <person name="Miller A.N."/>
            <person name="Grigoriev I.V."/>
            <person name="Debuchy R."/>
            <person name="Gladieux P."/>
            <person name="Thoren M.H."/>
            <person name="Johannesson H."/>
        </authorList>
    </citation>
    <scope>NUCLEOTIDE SEQUENCE</scope>
    <source>
        <strain evidence="2">CBS 606.72</strain>
    </source>
</reference>
<feature type="compositionally biased region" description="Polar residues" evidence="1">
    <location>
        <begin position="108"/>
        <end position="119"/>
    </location>
</feature>
<feature type="compositionally biased region" description="Low complexity" evidence="1">
    <location>
        <begin position="82"/>
        <end position="96"/>
    </location>
</feature>
<proteinExistence type="predicted"/>
<sequence length="126" mass="13101">MMETDDTSFSAAALSGRRVLTPGISLRSPSAIHASMPSRGRYPEQSHSPQKINMVLGPAGSSTTIVADCRSSILDRPTIRLPPCSAKGPSGSAPSAQIQETAPHHRGLSSSFDTSSGTGLSLPKRS</sequence>
<dbReference type="Proteomes" id="UP001175000">
    <property type="component" value="Unassembled WGS sequence"/>
</dbReference>
<gene>
    <name evidence="2" type="ORF">B0T14DRAFT_200090</name>
</gene>
<feature type="region of interest" description="Disordered" evidence="1">
    <location>
        <begin position="29"/>
        <end position="57"/>
    </location>
</feature>
<evidence type="ECO:0000313" key="2">
    <source>
        <dbReference type="EMBL" id="KAK0619075.1"/>
    </source>
</evidence>
<evidence type="ECO:0000256" key="1">
    <source>
        <dbReference type="SAM" id="MobiDB-lite"/>
    </source>
</evidence>
<dbReference type="EMBL" id="JAULSU010000004">
    <property type="protein sequence ID" value="KAK0619075.1"/>
    <property type="molecule type" value="Genomic_DNA"/>
</dbReference>
<dbReference type="AlphaFoldDB" id="A0AA39WP93"/>
<feature type="region of interest" description="Disordered" evidence="1">
    <location>
        <begin position="78"/>
        <end position="126"/>
    </location>
</feature>
<accession>A0AA39WP93</accession>
<protein>
    <submittedName>
        <fullName evidence="2">Uncharacterized protein</fullName>
    </submittedName>
</protein>
<name>A0AA39WP93_9PEZI</name>